<reference evidence="4" key="1">
    <citation type="submission" date="2017-07" db="EMBL/GenBank/DDBJ databases">
        <title>Taro Niue Genome Assembly and Annotation.</title>
        <authorList>
            <person name="Atibalentja N."/>
            <person name="Keating K."/>
            <person name="Fields C.J."/>
        </authorList>
    </citation>
    <scope>NUCLEOTIDE SEQUENCE</scope>
    <source>
        <strain evidence="4">Niue_2</strain>
        <tissue evidence="4">Leaf</tissue>
    </source>
</reference>
<dbReference type="CDD" id="cd03135">
    <property type="entry name" value="GATase1_DJ-1"/>
    <property type="match status" value="1"/>
</dbReference>
<dbReference type="Gene3D" id="3.40.50.880">
    <property type="match status" value="1"/>
</dbReference>
<keyword evidence="2" id="KW-1133">Transmembrane helix</keyword>
<keyword evidence="2" id="KW-0472">Membrane</keyword>
<dbReference type="OrthoDB" id="543156at2759"/>
<dbReference type="AlphaFoldDB" id="A0A843VEA6"/>
<dbReference type="Pfam" id="PF01965">
    <property type="entry name" value="DJ-1_PfpI"/>
    <property type="match status" value="1"/>
</dbReference>
<keyword evidence="2" id="KW-0812">Transmembrane</keyword>
<evidence type="ECO:0000313" key="5">
    <source>
        <dbReference type="Proteomes" id="UP000652761"/>
    </source>
</evidence>
<feature type="domain" description="DJ-1/PfpI" evidence="3">
    <location>
        <begin position="90"/>
        <end position="196"/>
    </location>
</feature>
<dbReference type="InterPro" id="IPR002818">
    <property type="entry name" value="DJ-1/PfpI"/>
</dbReference>
<dbReference type="PANTHER" id="PTHR48094">
    <property type="entry name" value="PROTEIN/NUCLEIC ACID DEGLYCASE DJ-1-RELATED"/>
    <property type="match status" value="1"/>
</dbReference>
<sequence>MEAVITIDILRRAGADVTVASVEKELRVDASWGIMIVADSFVSDCAGSAFDLISLPVSSAAPCICRSDVFGLSYFLPLFFFCYWCGTSVQGGMPGSATLRDCAILEEMVKKHAASGGLYAAICAAPAVALASWGLLNGLKMLVLLEGKEATCYPSFMEKLPSHVTAVESRVQQDGQAITSRGAGTAMEFALTLVEQLYGKDKADEVAQPMVMRPHHGEEFNLKEVNTQEWKCNNPPQLHVRPDNRADVEAPRADLIGRPRAPPRVGPCGRPIRSSRGASMSARTTGADGFLFAGRATLLTDRT</sequence>
<evidence type="ECO:0000256" key="1">
    <source>
        <dbReference type="SAM" id="MobiDB-lite"/>
    </source>
</evidence>
<dbReference type="EMBL" id="NMUH01001658">
    <property type="protein sequence ID" value="MQL94295.1"/>
    <property type="molecule type" value="Genomic_DNA"/>
</dbReference>
<feature type="region of interest" description="Disordered" evidence="1">
    <location>
        <begin position="257"/>
        <end position="281"/>
    </location>
</feature>
<feature type="transmembrane region" description="Helical" evidence="2">
    <location>
        <begin position="118"/>
        <end position="136"/>
    </location>
</feature>
<evidence type="ECO:0000256" key="2">
    <source>
        <dbReference type="SAM" id="Phobius"/>
    </source>
</evidence>
<dbReference type="InterPro" id="IPR050325">
    <property type="entry name" value="Prot/Nucl_acid_deglycase"/>
</dbReference>
<keyword evidence="5" id="KW-1185">Reference proteome</keyword>
<protein>
    <recommendedName>
        <fullName evidence="3">DJ-1/PfpI domain-containing protein</fullName>
    </recommendedName>
</protein>
<evidence type="ECO:0000313" key="4">
    <source>
        <dbReference type="EMBL" id="MQL94295.1"/>
    </source>
</evidence>
<dbReference type="SUPFAM" id="SSF52317">
    <property type="entry name" value="Class I glutamine amidotransferase-like"/>
    <property type="match status" value="2"/>
</dbReference>
<gene>
    <name evidence="4" type="ORF">Taro_026952</name>
</gene>
<name>A0A843VEA6_COLES</name>
<dbReference type="Proteomes" id="UP000652761">
    <property type="component" value="Unassembled WGS sequence"/>
</dbReference>
<evidence type="ECO:0000259" key="3">
    <source>
        <dbReference type="Pfam" id="PF01965"/>
    </source>
</evidence>
<comment type="caution">
    <text evidence="4">The sequence shown here is derived from an EMBL/GenBank/DDBJ whole genome shotgun (WGS) entry which is preliminary data.</text>
</comment>
<dbReference type="GO" id="GO:0005737">
    <property type="term" value="C:cytoplasm"/>
    <property type="evidence" value="ECO:0007669"/>
    <property type="project" value="TreeGrafter"/>
</dbReference>
<accession>A0A843VEA6</accession>
<proteinExistence type="predicted"/>
<dbReference type="GO" id="GO:1903189">
    <property type="term" value="P:glyoxal metabolic process"/>
    <property type="evidence" value="ECO:0007669"/>
    <property type="project" value="TreeGrafter"/>
</dbReference>
<organism evidence="4 5">
    <name type="scientific">Colocasia esculenta</name>
    <name type="common">Wild taro</name>
    <name type="synonym">Arum esculentum</name>
    <dbReference type="NCBI Taxonomy" id="4460"/>
    <lineage>
        <taxon>Eukaryota</taxon>
        <taxon>Viridiplantae</taxon>
        <taxon>Streptophyta</taxon>
        <taxon>Embryophyta</taxon>
        <taxon>Tracheophyta</taxon>
        <taxon>Spermatophyta</taxon>
        <taxon>Magnoliopsida</taxon>
        <taxon>Liliopsida</taxon>
        <taxon>Araceae</taxon>
        <taxon>Aroideae</taxon>
        <taxon>Colocasieae</taxon>
        <taxon>Colocasia</taxon>
    </lineage>
</organism>
<dbReference type="PANTHER" id="PTHR48094:SF12">
    <property type="entry name" value="PARKINSON DISEASE PROTEIN 7 HOMOLOG"/>
    <property type="match status" value="1"/>
</dbReference>
<dbReference type="InterPro" id="IPR029062">
    <property type="entry name" value="Class_I_gatase-like"/>
</dbReference>